<feature type="binding site" evidence="17">
    <location>
        <position position="463"/>
    </location>
    <ligand>
        <name>AMP</name>
        <dbReference type="ChEBI" id="CHEBI:456215"/>
    </ligand>
</feature>
<comment type="caution">
    <text evidence="22">The sequence shown here is derived from an EMBL/GenBank/DDBJ whole genome shotgun (WGS) entry which is preliminary data.</text>
</comment>
<keyword evidence="13" id="KW-0511">Multifunctional enzyme</keyword>
<evidence type="ECO:0000256" key="4">
    <source>
        <dbReference type="ARBA" id="ARBA00009524"/>
    </source>
</evidence>
<evidence type="ECO:0000256" key="7">
    <source>
        <dbReference type="ARBA" id="ARBA00022840"/>
    </source>
</evidence>
<keyword evidence="10 17" id="KW-0520">NAD</keyword>
<organism evidence="22 23">
    <name type="scientific">Pelodictyon luteolum</name>
    <dbReference type="NCBI Taxonomy" id="1100"/>
    <lineage>
        <taxon>Bacteria</taxon>
        <taxon>Pseudomonadati</taxon>
        <taxon>Chlorobiota</taxon>
        <taxon>Chlorobiia</taxon>
        <taxon>Chlorobiales</taxon>
        <taxon>Chlorobiaceae</taxon>
        <taxon>Chlorobium/Pelodictyon group</taxon>
        <taxon>Pelodictyon</taxon>
    </lineage>
</organism>
<evidence type="ECO:0000313" key="22">
    <source>
        <dbReference type="EMBL" id="KZK74527.1"/>
    </source>
</evidence>
<keyword evidence="5 18" id="KW-0479">Metal-binding</keyword>
<evidence type="ECO:0000256" key="11">
    <source>
        <dbReference type="ARBA" id="ARBA00023235"/>
    </source>
</evidence>
<feature type="binding site" evidence="18">
    <location>
        <position position="136"/>
    </location>
    <ligand>
        <name>K(+)</name>
        <dbReference type="ChEBI" id="CHEBI:29103"/>
    </ligand>
</feature>
<evidence type="ECO:0000256" key="6">
    <source>
        <dbReference type="ARBA" id="ARBA00022741"/>
    </source>
</evidence>
<dbReference type="InterPro" id="IPR036652">
    <property type="entry name" value="YjeF_N_dom_sf"/>
</dbReference>
<evidence type="ECO:0000256" key="16">
    <source>
        <dbReference type="ARBA" id="ARBA00049209"/>
    </source>
</evidence>
<dbReference type="GO" id="GO:0052856">
    <property type="term" value="F:NAD(P)HX epimerase activity"/>
    <property type="evidence" value="ECO:0007669"/>
    <property type="project" value="UniProtKB-UniRule"/>
</dbReference>
<feature type="binding site" evidence="18">
    <location>
        <position position="178"/>
    </location>
    <ligand>
        <name>(6S)-NADPHX</name>
        <dbReference type="ChEBI" id="CHEBI:64076"/>
    </ligand>
</feature>
<comment type="catalytic activity">
    <reaction evidence="2 18 19">
        <text>(6R)-NADPHX = (6S)-NADPHX</text>
        <dbReference type="Rhea" id="RHEA:32227"/>
        <dbReference type="ChEBI" id="CHEBI:64076"/>
        <dbReference type="ChEBI" id="CHEBI:64077"/>
        <dbReference type="EC" id="5.1.99.6"/>
    </reaction>
</comment>
<comment type="similarity">
    <text evidence="17">Belongs to the NnrD/CARKD family.</text>
</comment>
<keyword evidence="8 17" id="KW-0521">NADP</keyword>
<comment type="subunit">
    <text evidence="17">Homotetramer.</text>
</comment>
<evidence type="ECO:0000256" key="12">
    <source>
        <dbReference type="ARBA" id="ARBA00023239"/>
    </source>
</evidence>
<feature type="binding site" evidence="17">
    <location>
        <position position="342"/>
    </location>
    <ligand>
        <name>(6S)-NADPHX</name>
        <dbReference type="ChEBI" id="CHEBI:64076"/>
    </ligand>
</feature>
<evidence type="ECO:0000256" key="2">
    <source>
        <dbReference type="ARBA" id="ARBA00000909"/>
    </source>
</evidence>
<dbReference type="CDD" id="cd01171">
    <property type="entry name" value="YXKO-related"/>
    <property type="match status" value="1"/>
</dbReference>
<comment type="similarity">
    <text evidence="18">Belongs to the NnrE/AIBP family.</text>
</comment>
<comment type="catalytic activity">
    <reaction evidence="15 17 19">
        <text>(6S)-NADHX + ADP = AMP + phosphate + NADH + H(+)</text>
        <dbReference type="Rhea" id="RHEA:32223"/>
        <dbReference type="ChEBI" id="CHEBI:15378"/>
        <dbReference type="ChEBI" id="CHEBI:43474"/>
        <dbReference type="ChEBI" id="CHEBI:57945"/>
        <dbReference type="ChEBI" id="CHEBI:64074"/>
        <dbReference type="ChEBI" id="CHEBI:456215"/>
        <dbReference type="ChEBI" id="CHEBI:456216"/>
        <dbReference type="EC" id="4.2.1.136"/>
    </reaction>
</comment>
<evidence type="ECO:0000313" key="23">
    <source>
        <dbReference type="Proteomes" id="UP000076481"/>
    </source>
</evidence>
<dbReference type="PROSITE" id="PS51383">
    <property type="entry name" value="YJEF_C_3"/>
    <property type="match status" value="1"/>
</dbReference>
<dbReference type="EC" id="5.1.99.6" evidence="19"/>
<dbReference type="Pfam" id="PF01256">
    <property type="entry name" value="Carb_kinase"/>
    <property type="match status" value="1"/>
</dbReference>
<dbReference type="PROSITE" id="PS51385">
    <property type="entry name" value="YJEF_N"/>
    <property type="match status" value="1"/>
</dbReference>
<dbReference type="GO" id="GO:0052855">
    <property type="term" value="F:ADP-dependent NAD(P)H-hydrate dehydratase activity"/>
    <property type="evidence" value="ECO:0007669"/>
    <property type="project" value="UniProtKB-UniRule"/>
</dbReference>
<protein>
    <recommendedName>
        <fullName evidence="19">Bifunctional NAD(P)H-hydrate repair enzyme</fullName>
    </recommendedName>
    <alternativeName>
        <fullName evidence="19">Nicotinamide nucleotide repair protein</fullName>
    </alternativeName>
    <domain>
        <recommendedName>
            <fullName evidence="19">ADP-dependent (S)-NAD(P)H-hydrate dehydratase</fullName>
            <ecNumber evidence="19">4.2.1.136</ecNumber>
        </recommendedName>
        <alternativeName>
            <fullName evidence="19">ADP-dependent NAD(P)HX dehydratase</fullName>
        </alternativeName>
    </domain>
    <domain>
        <recommendedName>
            <fullName evidence="19">NAD(P)H-hydrate epimerase</fullName>
            <ecNumber evidence="19">5.1.99.6</ecNumber>
        </recommendedName>
    </domain>
</protein>
<comment type="similarity">
    <text evidence="3 19">In the N-terminal section; belongs to the NnrE/AIBP family.</text>
</comment>
<dbReference type="InterPro" id="IPR029056">
    <property type="entry name" value="Ribokinase-like"/>
</dbReference>
<feature type="binding site" evidence="17">
    <location>
        <position position="397"/>
    </location>
    <ligand>
        <name>(6S)-NADPHX</name>
        <dbReference type="ChEBI" id="CHEBI:64076"/>
    </ligand>
</feature>
<dbReference type="EMBL" id="LVWG01000023">
    <property type="protein sequence ID" value="KZK74527.1"/>
    <property type="molecule type" value="Genomic_DNA"/>
</dbReference>
<dbReference type="Gene3D" id="3.40.1190.20">
    <property type="match status" value="1"/>
</dbReference>
<dbReference type="InterPro" id="IPR017953">
    <property type="entry name" value="Carbohydrate_kinase_pred_CS"/>
</dbReference>
<feature type="binding site" evidence="17">
    <location>
        <begin position="434"/>
        <end position="438"/>
    </location>
    <ligand>
        <name>AMP</name>
        <dbReference type="ChEBI" id="CHEBI:456215"/>
    </ligand>
</feature>
<keyword evidence="11 18" id="KW-0413">Isomerase</keyword>
<dbReference type="PANTHER" id="PTHR12592">
    <property type="entry name" value="ATP-DEPENDENT (S)-NAD(P)H-HYDRATE DEHYDRATASE FAMILY MEMBER"/>
    <property type="match status" value="1"/>
</dbReference>
<evidence type="ECO:0000259" key="20">
    <source>
        <dbReference type="PROSITE" id="PS51383"/>
    </source>
</evidence>
<evidence type="ECO:0000256" key="14">
    <source>
        <dbReference type="ARBA" id="ARBA00025153"/>
    </source>
</evidence>
<comment type="function">
    <text evidence="18">Catalyzes the epimerization of the S- and R-forms of NAD(P)HX, a damaged form of NAD(P)H that is a result of enzymatic or heat-dependent hydration. This is a prerequisite for the S-specific NAD(P)H-hydrate dehydratase to allow the repair of both epimers of NAD(P)HX.</text>
</comment>
<dbReference type="PIRSF" id="PIRSF017184">
    <property type="entry name" value="Nnr"/>
    <property type="match status" value="1"/>
</dbReference>
<dbReference type="RefSeq" id="WP_303681357.1">
    <property type="nucleotide sequence ID" value="NZ_LVWG01000023.1"/>
</dbReference>
<dbReference type="HAMAP" id="MF_01966">
    <property type="entry name" value="NADHX_epimerase"/>
    <property type="match status" value="1"/>
</dbReference>
<comment type="catalytic activity">
    <reaction evidence="1 18 19">
        <text>(6R)-NADHX = (6S)-NADHX</text>
        <dbReference type="Rhea" id="RHEA:32215"/>
        <dbReference type="ChEBI" id="CHEBI:64074"/>
        <dbReference type="ChEBI" id="CHEBI:64075"/>
        <dbReference type="EC" id="5.1.99.6"/>
    </reaction>
</comment>
<evidence type="ECO:0000256" key="3">
    <source>
        <dbReference type="ARBA" id="ARBA00006001"/>
    </source>
</evidence>
<evidence type="ECO:0000256" key="5">
    <source>
        <dbReference type="ARBA" id="ARBA00022723"/>
    </source>
</evidence>
<evidence type="ECO:0000256" key="13">
    <source>
        <dbReference type="ARBA" id="ARBA00023268"/>
    </source>
</evidence>
<feature type="domain" description="YjeF N-terminal" evidence="21">
    <location>
        <begin position="10"/>
        <end position="235"/>
    </location>
</feature>
<evidence type="ECO:0000256" key="9">
    <source>
        <dbReference type="ARBA" id="ARBA00022958"/>
    </source>
</evidence>
<dbReference type="Pfam" id="PF03853">
    <property type="entry name" value="YjeF_N"/>
    <property type="match status" value="1"/>
</dbReference>
<dbReference type="NCBIfam" id="TIGR00196">
    <property type="entry name" value="yjeF_cterm"/>
    <property type="match status" value="1"/>
</dbReference>
<dbReference type="SUPFAM" id="SSF53613">
    <property type="entry name" value="Ribokinase-like"/>
    <property type="match status" value="1"/>
</dbReference>
<evidence type="ECO:0000259" key="21">
    <source>
        <dbReference type="PROSITE" id="PS51385"/>
    </source>
</evidence>
<keyword evidence="9 18" id="KW-0630">Potassium</keyword>
<evidence type="ECO:0000256" key="15">
    <source>
        <dbReference type="ARBA" id="ARBA00048238"/>
    </source>
</evidence>
<gene>
    <name evidence="17" type="primary">nnrD</name>
    <name evidence="18" type="synonym">nnrE</name>
    <name evidence="22" type="ORF">A3K90_05235</name>
</gene>
<reference evidence="22 23" key="1">
    <citation type="submission" date="2016-03" db="EMBL/GenBank/DDBJ databases">
        <title>Speciation and ecological success in dimly lit waters: horizontal gene transfer in a green sulfur bacteria bloom unveiled by metagenomic assembly.</title>
        <authorList>
            <person name="Llorens-Mares T."/>
            <person name="Liu Z."/>
            <person name="Allen L.Z."/>
            <person name="Rusch D.B."/>
            <person name="Craig M.T."/>
            <person name="Dupont C.L."/>
            <person name="Bryant D.A."/>
            <person name="Casamayor E.O."/>
        </authorList>
    </citation>
    <scope>NUCLEOTIDE SEQUENCE [LARGE SCALE GENOMIC DNA]</scope>
    <source>
        <strain evidence="22">CIII</strain>
    </source>
</reference>
<feature type="binding site" evidence="17">
    <location>
        <position position="464"/>
    </location>
    <ligand>
        <name>(6S)-NADPHX</name>
        <dbReference type="ChEBI" id="CHEBI:64076"/>
    </ligand>
</feature>
<name>A0A165LWR6_PELLU</name>
<dbReference type="AlphaFoldDB" id="A0A165LWR6"/>
<feature type="binding site" evidence="18">
    <location>
        <position position="63"/>
    </location>
    <ligand>
        <name>K(+)</name>
        <dbReference type="ChEBI" id="CHEBI:29103"/>
    </ligand>
</feature>
<dbReference type="GO" id="GO:0046496">
    <property type="term" value="P:nicotinamide nucleotide metabolic process"/>
    <property type="evidence" value="ECO:0007669"/>
    <property type="project" value="UniProtKB-UniRule"/>
</dbReference>
<comment type="cofactor">
    <cofactor evidence="18 19">
        <name>K(+)</name>
        <dbReference type="ChEBI" id="CHEBI:29103"/>
    </cofactor>
    <text evidence="18 19">Binds 1 potassium ion per subunit.</text>
</comment>
<comment type="caution">
    <text evidence="18">Lacks conserved residue(s) required for the propagation of feature annotation.</text>
</comment>
<evidence type="ECO:0000256" key="10">
    <source>
        <dbReference type="ARBA" id="ARBA00023027"/>
    </source>
</evidence>
<evidence type="ECO:0000256" key="8">
    <source>
        <dbReference type="ARBA" id="ARBA00022857"/>
    </source>
</evidence>
<feature type="binding site" evidence="17">
    <location>
        <position position="282"/>
    </location>
    <ligand>
        <name>(6S)-NADPHX</name>
        <dbReference type="ChEBI" id="CHEBI:64076"/>
    </ligand>
</feature>
<dbReference type="GO" id="GO:0046872">
    <property type="term" value="F:metal ion binding"/>
    <property type="evidence" value="ECO:0007669"/>
    <property type="project" value="UniProtKB-UniRule"/>
</dbReference>
<evidence type="ECO:0000256" key="1">
    <source>
        <dbReference type="ARBA" id="ARBA00000013"/>
    </source>
</evidence>
<dbReference type="InterPro" id="IPR004443">
    <property type="entry name" value="YjeF_N_dom"/>
</dbReference>
<evidence type="ECO:0000256" key="17">
    <source>
        <dbReference type="HAMAP-Rule" id="MF_01965"/>
    </source>
</evidence>
<evidence type="ECO:0000256" key="18">
    <source>
        <dbReference type="HAMAP-Rule" id="MF_01966"/>
    </source>
</evidence>
<comment type="catalytic activity">
    <reaction evidence="16 17 19">
        <text>(6S)-NADPHX + ADP = AMP + phosphate + NADPH + H(+)</text>
        <dbReference type="Rhea" id="RHEA:32235"/>
        <dbReference type="ChEBI" id="CHEBI:15378"/>
        <dbReference type="ChEBI" id="CHEBI:43474"/>
        <dbReference type="ChEBI" id="CHEBI:57783"/>
        <dbReference type="ChEBI" id="CHEBI:64076"/>
        <dbReference type="ChEBI" id="CHEBI:456215"/>
        <dbReference type="ChEBI" id="CHEBI:456216"/>
        <dbReference type="EC" id="4.2.1.136"/>
    </reaction>
</comment>
<comment type="function">
    <text evidence="17">Catalyzes the dehydration of the S-form of NAD(P)HX at the expense of ADP, which is converted to AMP. Together with NAD(P)HX epimerase, which catalyzes the epimerization of the S- and R-forms, the enzyme allows the repair of both epimers of NAD(P)HX, a damaged form of NAD(P)H that is a result of enzymatic or heat-dependent hydration.</text>
</comment>
<feature type="binding site" evidence="18">
    <location>
        <begin position="62"/>
        <end position="66"/>
    </location>
    <ligand>
        <name>(6S)-NADPHX</name>
        <dbReference type="ChEBI" id="CHEBI:64076"/>
    </ligand>
</feature>
<dbReference type="EC" id="4.2.1.136" evidence="19"/>
<dbReference type="InterPro" id="IPR000631">
    <property type="entry name" value="CARKD"/>
</dbReference>
<dbReference type="GO" id="GO:0005524">
    <property type="term" value="F:ATP binding"/>
    <property type="evidence" value="ECO:0007669"/>
    <property type="project" value="UniProtKB-UniRule"/>
</dbReference>
<accession>A0A165LWR6</accession>
<dbReference type="Gene3D" id="3.40.50.10260">
    <property type="entry name" value="YjeF N-terminal domain"/>
    <property type="match status" value="1"/>
</dbReference>
<dbReference type="InterPro" id="IPR030677">
    <property type="entry name" value="Nnr"/>
</dbReference>
<dbReference type="GO" id="GO:0110051">
    <property type="term" value="P:metabolite repair"/>
    <property type="evidence" value="ECO:0007669"/>
    <property type="project" value="TreeGrafter"/>
</dbReference>
<dbReference type="PANTHER" id="PTHR12592:SF0">
    <property type="entry name" value="ATP-DEPENDENT (S)-NAD(P)H-HYDRATE DEHYDRATASE"/>
    <property type="match status" value="1"/>
</dbReference>
<dbReference type="NCBIfam" id="TIGR00197">
    <property type="entry name" value="yjeF_nterm"/>
    <property type="match status" value="1"/>
</dbReference>
<keyword evidence="7 17" id="KW-0067">ATP-binding</keyword>
<dbReference type="HAMAP" id="MF_01965">
    <property type="entry name" value="NADHX_dehydratase"/>
    <property type="match status" value="1"/>
</dbReference>
<dbReference type="Proteomes" id="UP000076481">
    <property type="component" value="Unassembled WGS sequence"/>
</dbReference>
<proteinExistence type="inferred from homology"/>
<evidence type="ECO:0000256" key="19">
    <source>
        <dbReference type="PIRNR" id="PIRNR017184"/>
    </source>
</evidence>
<comment type="cofactor">
    <cofactor evidence="17">
        <name>Mg(2+)</name>
        <dbReference type="ChEBI" id="CHEBI:18420"/>
    </cofactor>
</comment>
<comment type="function">
    <text evidence="14 19">Bifunctional enzyme that catalyzes the epimerization of the S- and R-forms of NAD(P)HX and the dehydration of the S-form of NAD(P)HX at the expense of ADP, which is converted to AMP. This allows the repair of both epimers of NAD(P)HX, a damaged form of NAD(P)H that is a result of enzymatic or heat-dependent hydration.</text>
</comment>
<sequence length="526" mass="54482">MQPVLTAIEMQQADRAAIEKLHISPMCLMELAGKECIGYMLEKLSLDSPEGLQFLIVAGKGNNGGDGFVIARHILNRGGAVDLVLLYPEGAAGGAAEANMSILRAYEEEGLPLRIFNSIEEAIPFVSEQEYSVTIDAMTGTGLRLEAPGAPLPSPLAEGVELLNALHERSEALCLAVDIPTGLSATSGHATMPAVMADFTITMAFMKTGLLLQDGPELCGEVHVAEISIPEFLAEDAGAFLIDESFAAGHFALRSEGSAKHMNGKVLIIAGSSIAESSMGGAALLAAGAAVKTGAGYVAVSVPPSLATTLHIAVPEAIVIGRDMDTLKEKARWSEAILIGPGLGRSPDAIDLVKALLSHPDIFEKKLILDADALYAIAEAGLQNVLSAMPEVLITPHYGELARLTGTDSGSVAEDPLAAATRFADTYSTTVLLKGRPTIIAKKSGPVLLNTSGTEALATAGTGDVLSGMVAALAAKGECLPEAAAAAAWFHGRAGDLASDVSSLVSASMVRDAIPSAIEEMFDFED</sequence>
<dbReference type="PROSITE" id="PS01050">
    <property type="entry name" value="YJEF_C_2"/>
    <property type="match status" value="1"/>
</dbReference>
<keyword evidence="12 17" id="KW-0456">Lyase</keyword>
<comment type="similarity">
    <text evidence="4 19">In the C-terminal section; belongs to the NnrD/CARKD family.</text>
</comment>
<dbReference type="SUPFAM" id="SSF64153">
    <property type="entry name" value="YjeF N-terminal domain-like"/>
    <property type="match status" value="1"/>
</dbReference>
<feature type="binding site" evidence="18">
    <location>
        <position position="181"/>
    </location>
    <ligand>
        <name>K(+)</name>
        <dbReference type="ChEBI" id="CHEBI:29103"/>
    </ligand>
</feature>
<keyword evidence="6 17" id="KW-0547">Nucleotide-binding</keyword>
<feature type="domain" description="YjeF C-terminal" evidence="20">
    <location>
        <begin position="243"/>
        <end position="521"/>
    </location>
</feature>